<proteinExistence type="predicted"/>
<dbReference type="STRING" id="1962155.B1813_19040"/>
<reference evidence="1 2" key="1">
    <citation type="submission" date="2017-02" db="EMBL/GenBank/DDBJ databases">
        <title>Draft genome of Saccharomonospora sp. 154.</title>
        <authorList>
            <person name="Alonso-Carmona G.S."/>
            <person name="De La Haba R."/>
            <person name="Vera-Gargallo B."/>
            <person name="Sandoval-Trujillo A.H."/>
            <person name="Ramirez-Duran N."/>
            <person name="Ventosa A."/>
        </authorList>
    </citation>
    <scope>NUCLEOTIDE SEQUENCE [LARGE SCALE GENOMIC DNA]</scope>
    <source>
        <strain evidence="1 2">LRS4.154</strain>
    </source>
</reference>
<organism evidence="1 2">
    <name type="scientific">Saccharomonospora piscinae</name>
    <dbReference type="NCBI Taxonomy" id="687388"/>
    <lineage>
        <taxon>Bacteria</taxon>
        <taxon>Bacillati</taxon>
        <taxon>Actinomycetota</taxon>
        <taxon>Actinomycetes</taxon>
        <taxon>Pseudonocardiales</taxon>
        <taxon>Pseudonocardiaceae</taxon>
        <taxon>Saccharomonospora</taxon>
    </lineage>
</organism>
<protein>
    <submittedName>
        <fullName evidence="1">Uncharacterized protein</fullName>
    </submittedName>
</protein>
<dbReference type="RefSeq" id="WP_081194221.1">
    <property type="nucleotide sequence ID" value="NZ_MWIH01000008.1"/>
</dbReference>
<evidence type="ECO:0000313" key="1">
    <source>
        <dbReference type="EMBL" id="OQO89937.1"/>
    </source>
</evidence>
<dbReference type="EMBL" id="MWIH01000008">
    <property type="protein sequence ID" value="OQO89937.1"/>
    <property type="molecule type" value="Genomic_DNA"/>
</dbReference>
<sequence>MEPMSYAEPGGIASAAEYNNVVDNVNAMGRGTLCRRYLASSLHDYPVGWSKVPFDTGVVSSPHVVVNAAGDTFTIVTSGSYAISAAVRGGSNATGGRHIAISDGVSQAARYGGGSLYGTGSDYYSPTCSTELPLEGGQTISVWFYNGTGAEMTNVPVSGQSTFISIRYCGES</sequence>
<name>A0A1V8ZYB5_SACPI</name>
<dbReference type="Proteomes" id="UP000192591">
    <property type="component" value="Unassembled WGS sequence"/>
</dbReference>
<accession>A0A1V8ZYB5</accession>
<gene>
    <name evidence="1" type="ORF">B1813_19040</name>
</gene>
<comment type="caution">
    <text evidence="1">The sequence shown here is derived from an EMBL/GenBank/DDBJ whole genome shotgun (WGS) entry which is preliminary data.</text>
</comment>
<evidence type="ECO:0000313" key="2">
    <source>
        <dbReference type="Proteomes" id="UP000192591"/>
    </source>
</evidence>
<keyword evidence="2" id="KW-1185">Reference proteome</keyword>
<dbReference type="AlphaFoldDB" id="A0A1V8ZYB5"/>